<keyword evidence="1" id="KW-0812">Transmembrane</keyword>
<organism evidence="2 3">
    <name type="scientific">Candidatus Nomurabacteria bacterium GW2011_GWC2_42_20</name>
    <dbReference type="NCBI Taxonomy" id="1618756"/>
    <lineage>
        <taxon>Bacteria</taxon>
        <taxon>Candidatus Nomuraibacteriota</taxon>
    </lineage>
</organism>
<sequence length="293" mass="31772">MATVEMTKSNKWAIGAIVALVIIILILWGVGGSISSSKDEEMQKLTTAIKGAVDNMTTQNKTINDIDVAVKKFPAQLREAIIDHEERLHKKPVVVSRTSTQKKKAKPIRKLPEVQRAKPQPVDKLAVVSNALKDCNSFGGVLMLREGKVVCDMKKADDSKPATEKVAQPAPLQEGAECDAGKGHKGVLRVVDGTSRCVWEAAQAPVQQVRREQDPVRETVYYREPLHEVYYEEEPQEEASSSSGFGSWLPWVATAVVGGIIYNNNRRNNAALAPAVVGGPVNPAPGGPVNPIP</sequence>
<keyword evidence="1" id="KW-1133">Transmembrane helix</keyword>
<dbReference type="AlphaFoldDB" id="A0A0G0ZE54"/>
<reference evidence="2 3" key="1">
    <citation type="journal article" date="2015" name="Nature">
        <title>rRNA introns, odd ribosomes, and small enigmatic genomes across a large radiation of phyla.</title>
        <authorList>
            <person name="Brown C.T."/>
            <person name="Hug L.A."/>
            <person name="Thomas B.C."/>
            <person name="Sharon I."/>
            <person name="Castelle C.J."/>
            <person name="Singh A."/>
            <person name="Wilkins M.J."/>
            <person name="Williams K.H."/>
            <person name="Banfield J.F."/>
        </authorList>
    </citation>
    <scope>NUCLEOTIDE SEQUENCE [LARGE SCALE GENOMIC DNA]</scope>
</reference>
<evidence type="ECO:0000256" key="1">
    <source>
        <dbReference type="SAM" id="Phobius"/>
    </source>
</evidence>
<feature type="transmembrane region" description="Helical" evidence="1">
    <location>
        <begin position="12"/>
        <end position="34"/>
    </location>
</feature>
<gene>
    <name evidence="2" type="ORF">UV12_C0014G0005</name>
</gene>
<protein>
    <submittedName>
        <fullName evidence="2">Uncharacterized protein</fullName>
    </submittedName>
</protein>
<dbReference type="EMBL" id="LCDG01000014">
    <property type="protein sequence ID" value="KKS46959.1"/>
    <property type="molecule type" value="Genomic_DNA"/>
</dbReference>
<comment type="caution">
    <text evidence="2">The sequence shown here is derived from an EMBL/GenBank/DDBJ whole genome shotgun (WGS) entry which is preliminary data.</text>
</comment>
<dbReference type="Proteomes" id="UP000034704">
    <property type="component" value="Unassembled WGS sequence"/>
</dbReference>
<accession>A0A0G0ZE54</accession>
<dbReference type="STRING" id="1618756.UV12_C0014G0005"/>
<evidence type="ECO:0000313" key="3">
    <source>
        <dbReference type="Proteomes" id="UP000034704"/>
    </source>
</evidence>
<proteinExistence type="predicted"/>
<name>A0A0G0ZE54_9BACT</name>
<keyword evidence="1" id="KW-0472">Membrane</keyword>
<evidence type="ECO:0000313" key="2">
    <source>
        <dbReference type="EMBL" id="KKS46959.1"/>
    </source>
</evidence>